<keyword evidence="2" id="KW-1185">Reference proteome</keyword>
<comment type="caution">
    <text evidence="1">The sequence shown here is derived from an EMBL/GenBank/DDBJ whole genome shotgun (WGS) entry which is preliminary data.</text>
</comment>
<reference evidence="1 2" key="1">
    <citation type="journal article" date="2022" name="bioRxiv">
        <title>Genomics of Preaxostyla Flagellates Illuminates Evolutionary Transitions and the Path Towards Mitochondrial Loss.</title>
        <authorList>
            <person name="Novak L.V.F."/>
            <person name="Treitli S.C."/>
            <person name="Pyrih J."/>
            <person name="Halakuc P."/>
            <person name="Pipaliya S.V."/>
            <person name="Vacek V."/>
            <person name="Brzon O."/>
            <person name="Soukal P."/>
            <person name="Eme L."/>
            <person name="Dacks J.B."/>
            <person name="Karnkowska A."/>
            <person name="Elias M."/>
            <person name="Hampl V."/>
        </authorList>
    </citation>
    <scope>NUCLEOTIDE SEQUENCE [LARGE SCALE GENOMIC DNA]</scope>
    <source>
        <strain evidence="1">NAU3</strain>
        <tissue evidence="1">Gut</tissue>
    </source>
</reference>
<accession>A0ABQ9X5E0</accession>
<evidence type="ECO:0000313" key="2">
    <source>
        <dbReference type="Proteomes" id="UP001281761"/>
    </source>
</evidence>
<organism evidence="1 2">
    <name type="scientific">Blattamonas nauphoetae</name>
    <dbReference type="NCBI Taxonomy" id="2049346"/>
    <lineage>
        <taxon>Eukaryota</taxon>
        <taxon>Metamonada</taxon>
        <taxon>Preaxostyla</taxon>
        <taxon>Oxymonadida</taxon>
        <taxon>Blattamonas</taxon>
    </lineage>
</organism>
<gene>
    <name evidence="1" type="ORF">BLNAU_19533</name>
</gene>
<protein>
    <submittedName>
        <fullName evidence="1">Uncharacterized protein</fullName>
    </submittedName>
</protein>
<proteinExistence type="predicted"/>
<name>A0ABQ9X5E0_9EUKA</name>
<dbReference type="Proteomes" id="UP001281761">
    <property type="component" value="Unassembled WGS sequence"/>
</dbReference>
<sequence>MTSSPPHLMNENVFPQTVPLLLQPLSPNPLNTSSDGPFCGVSGSSFSSSMESLKTKKIGAIGIDLAPIQREMEEKTRQMEELIGEGRNPRVVSMTINYLQSCWPVEEDGSLRPVTVVTIPKLFVTQAHLLTDDGPES</sequence>
<dbReference type="EMBL" id="JARBJD010000256">
    <property type="protein sequence ID" value="KAK2945535.1"/>
    <property type="molecule type" value="Genomic_DNA"/>
</dbReference>
<evidence type="ECO:0000313" key="1">
    <source>
        <dbReference type="EMBL" id="KAK2945535.1"/>
    </source>
</evidence>